<evidence type="ECO:0000313" key="2">
    <source>
        <dbReference type="Proteomes" id="UP000030428"/>
    </source>
</evidence>
<evidence type="ECO:0008006" key="3">
    <source>
        <dbReference type="Google" id="ProtNLM"/>
    </source>
</evidence>
<organism evidence="1 2">
    <name type="scientific">Candidatus Thiomargarita nelsonii</name>
    <dbReference type="NCBI Taxonomy" id="1003181"/>
    <lineage>
        <taxon>Bacteria</taxon>
        <taxon>Pseudomonadati</taxon>
        <taxon>Pseudomonadota</taxon>
        <taxon>Gammaproteobacteria</taxon>
        <taxon>Thiotrichales</taxon>
        <taxon>Thiotrichaceae</taxon>
        <taxon>Thiomargarita</taxon>
    </lineage>
</organism>
<dbReference type="EMBL" id="JSZA02000109">
    <property type="protein sequence ID" value="KHD09121.1"/>
    <property type="molecule type" value="Genomic_DNA"/>
</dbReference>
<accession>A0A0A6RZ00</accession>
<dbReference type="AlphaFoldDB" id="A0A0A6RZ00"/>
<proteinExistence type="predicted"/>
<reference evidence="1 2" key="1">
    <citation type="journal article" date="2016" name="Front. Microbiol.">
        <title>Single-Cell (Meta-)Genomics of a Dimorphic Candidatus Thiomargarita nelsonii Reveals Genomic Plasticity.</title>
        <authorList>
            <person name="Flood B.E."/>
            <person name="Fliss P."/>
            <person name="Jones D.S."/>
            <person name="Dick G.J."/>
            <person name="Jain S."/>
            <person name="Kaster A.K."/>
            <person name="Winkel M."/>
            <person name="Mussmann M."/>
            <person name="Bailey J."/>
        </authorList>
    </citation>
    <scope>NUCLEOTIDE SEQUENCE [LARGE SCALE GENOMIC DNA]</scope>
    <source>
        <strain evidence="1">Hydrate Ridge</strain>
    </source>
</reference>
<sequence length="75" mass="8755">MLSKKAVEILYKDNGDTRAAFVLGHELAHLANDDHWHLEFFNLAKSNQSLRPIVNRFFAQNGQDFKEFLKHFPAR</sequence>
<protein>
    <recommendedName>
        <fullName evidence="3">Peptidase M48 domain-containing protein</fullName>
    </recommendedName>
</protein>
<dbReference type="Proteomes" id="UP000030428">
    <property type="component" value="Unassembled WGS sequence"/>
</dbReference>
<gene>
    <name evidence="1" type="ORF">PN36_22925</name>
</gene>
<evidence type="ECO:0000313" key="1">
    <source>
        <dbReference type="EMBL" id="KHD09121.1"/>
    </source>
</evidence>
<keyword evidence="2" id="KW-1185">Reference proteome</keyword>
<name>A0A0A6RZ00_9GAMM</name>
<comment type="caution">
    <text evidence="1">The sequence shown here is derived from an EMBL/GenBank/DDBJ whole genome shotgun (WGS) entry which is preliminary data.</text>
</comment>